<evidence type="ECO:0000313" key="1">
    <source>
        <dbReference type="EMBL" id="KAK2758499.1"/>
    </source>
</evidence>
<reference evidence="1" key="1">
    <citation type="submission" date="2023-02" db="EMBL/GenBank/DDBJ databases">
        <title>Colletotrichum kahawae CIFC_Que2 genome sequencing and assembly.</title>
        <authorList>
            <person name="Baroncelli R."/>
        </authorList>
    </citation>
    <scope>NUCLEOTIDE SEQUENCE</scope>
    <source>
        <strain evidence="1">CIFC_Que2</strain>
    </source>
</reference>
<dbReference type="EMBL" id="VYYT01000189">
    <property type="protein sequence ID" value="KAK2758499.1"/>
    <property type="molecule type" value="Genomic_DNA"/>
</dbReference>
<keyword evidence="2" id="KW-1185">Reference proteome</keyword>
<accession>A0AAE0D5N7</accession>
<evidence type="ECO:0000313" key="2">
    <source>
        <dbReference type="Proteomes" id="UP001281614"/>
    </source>
</evidence>
<proteinExistence type="predicted"/>
<name>A0AAE0D5N7_COLKA</name>
<sequence length="27" mass="2742">MAAFQPSGGGAQLDEFKSVKAVTAMEA</sequence>
<comment type="caution">
    <text evidence="1">The sequence shown here is derived from an EMBL/GenBank/DDBJ whole genome shotgun (WGS) entry which is preliminary data.</text>
</comment>
<organism evidence="1 2">
    <name type="scientific">Colletotrichum kahawae</name>
    <name type="common">Coffee berry disease fungus</name>
    <dbReference type="NCBI Taxonomy" id="34407"/>
    <lineage>
        <taxon>Eukaryota</taxon>
        <taxon>Fungi</taxon>
        <taxon>Dikarya</taxon>
        <taxon>Ascomycota</taxon>
        <taxon>Pezizomycotina</taxon>
        <taxon>Sordariomycetes</taxon>
        <taxon>Hypocreomycetidae</taxon>
        <taxon>Glomerellales</taxon>
        <taxon>Glomerellaceae</taxon>
        <taxon>Colletotrichum</taxon>
        <taxon>Colletotrichum gloeosporioides species complex</taxon>
    </lineage>
</organism>
<dbReference type="AlphaFoldDB" id="A0AAE0D5N7"/>
<dbReference type="Proteomes" id="UP001281614">
    <property type="component" value="Unassembled WGS sequence"/>
</dbReference>
<protein>
    <submittedName>
        <fullName evidence="1">Uncharacterized protein</fullName>
    </submittedName>
</protein>
<gene>
    <name evidence="1" type="ORF">CKAH01_05547</name>
</gene>